<dbReference type="RefSeq" id="XP_018004782.1">
    <property type="nucleotide sequence ID" value="XM_018142792.1"/>
</dbReference>
<evidence type="ECO:0000259" key="2">
    <source>
        <dbReference type="Pfam" id="PF06985"/>
    </source>
</evidence>
<accession>A0A0N0NRG5</accession>
<dbReference type="GeneID" id="28734672"/>
<protein>
    <recommendedName>
        <fullName evidence="2">Heterokaryon incompatibility domain-containing protein</fullName>
    </recommendedName>
</protein>
<dbReference type="PANTHER" id="PTHR24148:SF73">
    <property type="entry name" value="HET DOMAIN PROTEIN (AFU_ORTHOLOGUE AFUA_8G01020)"/>
    <property type="match status" value="1"/>
</dbReference>
<reference evidence="3 4" key="1">
    <citation type="submission" date="2015-06" db="EMBL/GenBank/DDBJ databases">
        <title>Draft genome of the ant-associated black yeast Phialophora attae CBS 131958.</title>
        <authorList>
            <person name="Moreno L.F."/>
            <person name="Stielow B.J."/>
            <person name="de Hoog S."/>
            <person name="Vicente V.A."/>
            <person name="Weiss V.A."/>
            <person name="de Vries M."/>
            <person name="Cruz L.M."/>
            <person name="Souza E.M."/>
        </authorList>
    </citation>
    <scope>NUCLEOTIDE SEQUENCE [LARGE SCALE GENOMIC DNA]</scope>
    <source>
        <strain evidence="3 4">CBS 131958</strain>
    </source>
</reference>
<keyword evidence="4" id="KW-1185">Reference proteome</keyword>
<feature type="region of interest" description="Disordered" evidence="1">
    <location>
        <begin position="551"/>
        <end position="599"/>
    </location>
</feature>
<sequence length="672" mass="76256">MAADGARRKLYSPLDVGRGEIRVLEVQRHFKPDGLSEVQYSLQTVALAPQWDDVQECFRHAPPFYALSYTWGSTAITTQILVDGHVVPVRENLALFLDALINYHYPRRNAPPHEPNFLCEPVLRLWADYLCINQDDTTEKSPQVALMGNIYRSAVSVCAWLGPSTPESDYWYDWTQTQDLLDRSTRRNVDMAGLQRMQDAINDVCNRHYWKRVWIVQEMILPSRLWFICGRRRLSRTSFLVAVRCCKRQLQSGALVPIAKVLPSVKNLDRRLGLKLEYTNGRIGLLGLLEHLAHAQCDDARDKIYGILAIVRRTHLIKIDYRKPLLQVLLDGLYACLSSRDNVGRILQALSGLLPKPFDLAHHMRTGDGLSYTYGRTHLRLPCHRAYADRERYLIAVANETNIVPAKNSTKLHGVPKVWITATSELSLCDLVYSTCAPHQESQWLTFNKSPSFFILQDGESGDHDPLWVTARGFRASDCAVRVLPSRQSFKQAFVHELCLPDPRSWLRHWIGGSSFTYREGDGTVEGGMDGFATILQTSLWVRNYDEQFKEAPAQEKTDKEARTDRSNRRPMIRRGPYQSSQKTDQAARTTCDQQQDENNWRPYDFGIQHELLDPCSSQKRIAAANGSKPTGISAMTPYAPSTAWIACRSASARSILQGACFVEAWISAIGT</sequence>
<organism evidence="3 4">
    <name type="scientific">Cyphellophora attinorum</name>
    <dbReference type="NCBI Taxonomy" id="1664694"/>
    <lineage>
        <taxon>Eukaryota</taxon>
        <taxon>Fungi</taxon>
        <taxon>Dikarya</taxon>
        <taxon>Ascomycota</taxon>
        <taxon>Pezizomycotina</taxon>
        <taxon>Eurotiomycetes</taxon>
        <taxon>Chaetothyriomycetidae</taxon>
        <taxon>Chaetothyriales</taxon>
        <taxon>Cyphellophoraceae</taxon>
        <taxon>Cyphellophora</taxon>
    </lineage>
</organism>
<dbReference type="Proteomes" id="UP000038010">
    <property type="component" value="Unassembled WGS sequence"/>
</dbReference>
<feature type="compositionally biased region" description="Polar residues" evidence="1">
    <location>
        <begin position="578"/>
        <end position="598"/>
    </location>
</feature>
<name>A0A0N0NRG5_9EURO</name>
<dbReference type="Pfam" id="PF06985">
    <property type="entry name" value="HET"/>
    <property type="match status" value="1"/>
</dbReference>
<evidence type="ECO:0000313" key="3">
    <source>
        <dbReference type="EMBL" id="KPI44819.1"/>
    </source>
</evidence>
<feature type="compositionally biased region" description="Basic and acidic residues" evidence="1">
    <location>
        <begin position="551"/>
        <end position="568"/>
    </location>
</feature>
<dbReference type="PANTHER" id="PTHR24148">
    <property type="entry name" value="ANKYRIN REPEAT DOMAIN-CONTAINING PROTEIN 39 HOMOLOG-RELATED"/>
    <property type="match status" value="1"/>
</dbReference>
<dbReference type="AlphaFoldDB" id="A0A0N0NRG5"/>
<evidence type="ECO:0000313" key="4">
    <source>
        <dbReference type="Proteomes" id="UP000038010"/>
    </source>
</evidence>
<evidence type="ECO:0000256" key="1">
    <source>
        <dbReference type="SAM" id="MobiDB-lite"/>
    </source>
</evidence>
<comment type="caution">
    <text evidence="3">The sequence shown here is derived from an EMBL/GenBank/DDBJ whole genome shotgun (WGS) entry which is preliminary data.</text>
</comment>
<dbReference type="EMBL" id="LFJN01000002">
    <property type="protein sequence ID" value="KPI44819.1"/>
    <property type="molecule type" value="Genomic_DNA"/>
</dbReference>
<feature type="domain" description="Heterokaryon incompatibility" evidence="2">
    <location>
        <begin position="64"/>
        <end position="218"/>
    </location>
</feature>
<proteinExistence type="predicted"/>
<dbReference type="InterPro" id="IPR052895">
    <property type="entry name" value="HetReg/Transcr_Mod"/>
</dbReference>
<dbReference type="VEuPathDB" id="FungiDB:AB675_2794"/>
<dbReference type="OrthoDB" id="4146092at2759"/>
<dbReference type="InterPro" id="IPR010730">
    <property type="entry name" value="HET"/>
</dbReference>
<gene>
    <name evidence="3" type="ORF">AB675_2794</name>
</gene>